<comment type="caution">
    <text evidence="7">The sequence shown here is derived from an EMBL/GenBank/DDBJ whole genome shotgun (WGS) entry which is preliminary data.</text>
</comment>
<gene>
    <name evidence="7" type="ORF">SteCoe_35050</name>
</gene>
<keyword evidence="1" id="KW-0479">Metal-binding</keyword>
<dbReference type="Gene3D" id="3.30.160.60">
    <property type="entry name" value="Classic Zinc Finger"/>
    <property type="match status" value="1"/>
</dbReference>
<organism evidence="7 8">
    <name type="scientific">Stentor coeruleus</name>
    <dbReference type="NCBI Taxonomy" id="5963"/>
    <lineage>
        <taxon>Eukaryota</taxon>
        <taxon>Sar</taxon>
        <taxon>Alveolata</taxon>
        <taxon>Ciliophora</taxon>
        <taxon>Postciliodesmatophora</taxon>
        <taxon>Heterotrichea</taxon>
        <taxon>Heterotrichida</taxon>
        <taxon>Stentoridae</taxon>
        <taxon>Stentor</taxon>
    </lineage>
</organism>
<evidence type="ECO:0000256" key="1">
    <source>
        <dbReference type="ARBA" id="ARBA00022723"/>
    </source>
</evidence>
<sequence length="117" mass="13625">MEKSKDIIIPEGKEIIDLYISEIGKSKSFCNECKLEFGSTRGLRQHEGKIHTKSEKILVCDECQKMFKNKYSLKVHVKQVHEKSVKIPCDKCGKILYSKYTFKNHQRKSHPPDVKVE</sequence>
<dbReference type="InterPro" id="IPR036236">
    <property type="entry name" value="Znf_C2H2_sf"/>
</dbReference>
<dbReference type="Pfam" id="PF00096">
    <property type="entry name" value="zf-C2H2"/>
    <property type="match status" value="2"/>
</dbReference>
<dbReference type="PROSITE" id="PS00028">
    <property type="entry name" value="ZINC_FINGER_C2H2_1"/>
    <property type="match status" value="3"/>
</dbReference>
<dbReference type="Proteomes" id="UP000187209">
    <property type="component" value="Unassembled WGS sequence"/>
</dbReference>
<feature type="domain" description="C2H2-type" evidence="6">
    <location>
        <begin position="87"/>
        <end position="115"/>
    </location>
</feature>
<evidence type="ECO:0000259" key="6">
    <source>
        <dbReference type="PROSITE" id="PS50157"/>
    </source>
</evidence>
<evidence type="ECO:0000256" key="2">
    <source>
        <dbReference type="ARBA" id="ARBA00022737"/>
    </source>
</evidence>
<proteinExistence type="predicted"/>
<dbReference type="EMBL" id="MPUH01001448">
    <property type="protein sequence ID" value="OMJ67714.1"/>
    <property type="molecule type" value="Genomic_DNA"/>
</dbReference>
<evidence type="ECO:0000313" key="7">
    <source>
        <dbReference type="EMBL" id="OMJ67714.1"/>
    </source>
</evidence>
<reference evidence="7 8" key="1">
    <citation type="submission" date="2016-11" db="EMBL/GenBank/DDBJ databases">
        <title>The macronuclear genome of Stentor coeruleus: a giant cell with tiny introns.</title>
        <authorList>
            <person name="Slabodnick M."/>
            <person name="Ruby J.G."/>
            <person name="Reiff S.B."/>
            <person name="Swart E.C."/>
            <person name="Gosai S."/>
            <person name="Prabakaran S."/>
            <person name="Witkowska E."/>
            <person name="Larue G.E."/>
            <person name="Fisher S."/>
            <person name="Freeman R.M."/>
            <person name="Gunawardena J."/>
            <person name="Chu W."/>
            <person name="Stover N.A."/>
            <person name="Gregory B.D."/>
            <person name="Nowacki M."/>
            <person name="Derisi J."/>
            <person name="Roy S.W."/>
            <person name="Marshall W.F."/>
            <person name="Sood P."/>
        </authorList>
    </citation>
    <scope>NUCLEOTIDE SEQUENCE [LARGE SCALE GENOMIC DNA]</scope>
    <source>
        <strain evidence="7">WM001</strain>
    </source>
</reference>
<feature type="domain" description="C2H2-type" evidence="6">
    <location>
        <begin position="58"/>
        <end position="86"/>
    </location>
</feature>
<evidence type="ECO:0000313" key="8">
    <source>
        <dbReference type="Proteomes" id="UP000187209"/>
    </source>
</evidence>
<evidence type="ECO:0000256" key="3">
    <source>
        <dbReference type="ARBA" id="ARBA00022771"/>
    </source>
</evidence>
<name>A0A1R2AT71_9CILI</name>
<evidence type="ECO:0000256" key="4">
    <source>
        <dbReference type="ARBA" id="ARBA00022833"/>
    </source>
</evidence>
<dbReference type="PROSITE" id="PS50157">
    <property type="entry name" value="ZINC_FINGER_C2H2_2"/>
    <property type="match status" value="3"/>
</dbReference>
<dbReference type="GO" id="GO:0008270">
    <property type="term" value="F:zinc ion binding"/>
    <property type="evidence" value="ECO:0007669"/>
    <property type="project" value="UniProtKB-KW"/>
</dbReference>
<dbReference type="SUPFAM" id="SSF57667">
    <property type="entry name" value="beta-beta-alpha zinc fingers"/>
    <property type="match status" value="2"/>
</dbReference>
<feature type="domain" description="C2H2-type" evidence="6">
    <location>
        <begin position="28"/>
        <end position="56"/>
    </location>
</feature>
<keyword evidence="2" id="KW-0677">Repeat</keyword>
<dbReference type="OrthoDB" id="10004641at2759"/>
<dbReference type="PANTHER" id="PTHR24379:SF121">
    <property type="entry name" value="C2H2-TYPE DOMAIN-CONTAINING PROTEIN"/>
    <property type="match status" value="1"/>
</dbReference>
<dbReference type="SMART" id="SM00355">
    <property type="entry name" value="ZnF_C2H2"/>
    <property type="match status" value="3"/>
</dbReference>
<dbReference type="AlphaFoldDB" id="A0A1R2AT71"/>
<dbReference type="InterPro" id="IPR013087">
    <property type="entry name" value="Znf_C2H2_type"/>
</dbReference>
<keyword evidence="4" id="KW-0862">Zinc</keyword>
<evidence type="ECO:0000256" key="5">
    <source>
        <dbReference type="PROSITE-ProRule" id="PRU00042"/>
    </source>
</evidence>
<dbReference type="PANTHER" id="PTHR24379">
    <property type="entry name" value="KRAB AND ZINC FINGER DOMAIN-CONTAINING"/>
    <property type="match status" value="1"/>
</dbReference>
<protein>
    <recommendedName>
        <fullName evidence="6">C2H2-type domain-containing protein</fullName>
    </recommendedName>
</protein>
<accession>A0A1R2AT71</accession>
<keyword evidence="3 5" id="KW-0863">Zinc-finger</keyword>
<keyword evidence="8" id="KW-1185">Reference proteome</keyword>